<evidence type="ECO:0000256" key="1">
    <source>
        <dbReference type="ARBA" id="ARBA00001946"/>
    </source>
</evidence>
<evidence type="ECO:0000259" key="3">
    <source>
        <dbReference type="PROSITE" id="PS51462"/>
    </source>
</evidence>
<dbReference type="PANTHER" id="PTHR11839">
    <property type="entry name" value="UDP/ADP-SUGAR PYROPHOSPHATASE"/>
    <property type="match status" value="1"/>
</dbReference>
<dbReference type="SUPFAM" id="SSF55811">
    <property type="entry name" value="Nudix"/>
    <property type="match status" value="1"/>
</dbReference>
<dbReference type="STRING" id="180332.GCA_000797495_01804"/>
<dbReference type="PANTHER" id="PTHR11839:SF18">
    <property type="entry name" value="NUDIX HYDROLASE DOMAIN-CONTAINING PROTEIN"/>
    <property type="match status" value="1"/>
</dbReference>
<comment type="caution">
    <text evidence="4">The sequence shown here is derived from an EMBL/GenBank/DDBJ whole genome shotgun (WGS) entry which is preliminary data.</text>
</comment>
<evidence type="ECO:0000256" key="2">
    <source>
        <dbReference type="ARBA" id="ARBA00022801"/>
    </source>
</evidence>
<name>A0A4U8Q325_9FIRM</name>
<evidence type="ECO:0000313" key="5">
    <source>
        <dbReference type="Proteomes" id="UP000306509"/>
    </source>
</evidence>
<dbReference type="GO" id="GO:0019693">
    <property type="term" value="P:ribose phosphate metabolic process"/>
    <property type="evidence" value="ECO:0007669"/>
    <property type="project" value="TreeGrafter"/>
</dbReference>
<dbReference type="InterPro" id="IPR000086">
    <property type="entry name" value="NUDIX_hydrolase_dom"/>
</dbReference>
<dbReference type="RefSeq" id="WP_027296467.1">
    <property type="nucleotide sequence ID" value="NZ_CABMJZ010000098.1"/>
</dbReference>
<dbReference type="GO" id="GO:0006753">
    <property type="term" value="P:nucleoside phosphate metabolic process"/>
    <property type="evidence" value="ECO:0007669"/>
    <property type="project" value="TreeGrafter"/>
</dbReference>
<sequence length="202" mass="23470">MSRIRHIDKLTDSRHLNMYELEARNRLDNPVDYFVASRAKEIEDLKISTHNLKPDGVIIYSLYGEQKDKVILVRQYRYAIDGYIYEFPAGLVDPGEDYKIAGARELKEETGLDFHPVNVDEMYEKPYFTTIGMTDECCASVYGYATGKVSKDGLEDNEDIEVVIADREEVRRILKEERVAIMCAYMLMHFLKDEDDPFAFLK</sequence>
<dbReference type="PROSITE" id="PS51462">
    <property type="entry name" value="NUDIX"/>
    <property type="match status" value="1"/>
</dbReference>
<evidence type="ECO:0000313" key="4">
    <source>
        <dbReference type="EMBL" id="TLC99161.1"/>
    </source>
</evidence>
<comment type="cofactor">
    <cofactor evidence="1">
        <name>Mg(2+)</name>
        <dbReference type="ChEBI" id="CHEBI:18420"/>
    </cofactor>
</comment>
<gene>
    <name evidence="4" type="ORF">DSM106044_03938</name>
</gene>
<keyword evidence="5" id="KW-1185">Reference proteome</keyword>
<dbReference type="EMBL" id="QGQD01000074">
    <property type="protein sequence ID" value="TLC99161.1"/>
    <property type="molecule type" value="Genomic_DNA"/>
</dbReference>
<dbReference type="Proteomes" id="UP000306509">
    <property type="component" value="Unassembled WGS sequence"/>
</dbReference>
<dbReference type="Gene3D" id="3.90.79.10">
    <property type="entry name" value="Nucleoside Triphosphate Pyrophosphohydrolase"/>
    <property type="match status" value="1"/>
</dbReference>
<reference evidence="4 5" key="1">
    <citation type="journal article" date="2019" name="Anaerobe">
        <title>Detection of Robinsoniella peoriensis in multiple bone samples of a trauma patient.</title>
        <authorList>
            <person name="Schrottner P."/>
            <person name="Hartwich K."/>
            <person name="Bunk B."/>
            <person name="Schober I."/>
            <person name="Helbig S."/>
            <person name="Rudolph W.W."/>
            <person name="Gunzer F."/>
        </authorList>
    </citation>
    <scope>NUCLEOTIDE SEQUENCE [LARGE SCALE GENOMIC DNA]</scope>
    <source>
        <strain evidence="4 5">DSM 106044</strain>
    </source>
</reference>
<dbReference type="InterPro" id="IPR015797">
    <property type="entry name" value="NUDIX_hydrolase-like_dom_sf"/>
</dbReference>
<dbReference type="Pfam" id="PF00293">
    <property type="entry name" value="NUDIX"/>
    <property type="match status" value="1"/>
</dbReference>
<dbReference type="AlphaFoldDB" id="A0A4U8Q325"/>
<dbReference type="CDD" id="cd03424">
    <property type="entry name" value="NUDIX_ADPRase_Nudt5_UGPPase_Nudt14"/>
    <property type="match status" value="1"/>
</dbReference>
<accession>A0A4U8Q325</accession>
<protein>
    <submittedName>
        <fullName evidence="4">Adenosine nucleotide hydrolase NudE</fullName>
    </submittedName>
</protein>
<feature type="domain" description="Nudix hydrolase" evidence="3">
    <location>
        <begin position="52"/>
        <end position="187"/>
    </location>
</feature>
<dbReference type="OrthoDB" id="9788922at2"/>
<proteinExistence type="predicted"/>
<keyword evidence="2 4" id="KW-0378">Hydrolase</keyword>
<organism evidence="4 5">
    <name type="scientific">Robinsoniella peoriensis</name>
    <dbReference type="NCBI Taxonomy" id="180332"/>
    <lineage>
        <taxon>Bacteria</taxon>
        <taxon>Bacillati</taxon>
        <taxon>Bacillota</taxon>
        <taxon>Clostridia</taxon>
        <taxon>Lachnospirales</taxon>
        <taxon>Lachnospiraceae</taxon>
        <taxon>Robinsoniella</taxon>
    </lineage>
</organism>
<dbReference type="GO" id="GO:0016787">
    <property type="term" value="F:hydrolase activity"/>
    <property type="evidence" value="ECO:0007669"/>
    <property type="project" value="UniProtKB-KW"/>
</dbReference>